<keyword evidence="4" id="KW-1003">Cell membrane</keyword>
<dbReference type="CDD" id="cd17346">
    <property type="entry name" value="MFS_DtpA_like"/>
    <property type="match status" value="1"/>
</dbReference>
<evidence type="ECO:0000313" key="12">
    <source>
        <dbReference type="EMBL" id="GEO91843.1"/>
    </source>
</evidence>
<feature type="transmembrane region" description="Helical" evidence="10">
    <location>
        <begin position="184"/>
        <end position="204"/>
    </location>
</feature>
<feature type="transmembrane region" description="Helical" evidence="10">
    <location>
        <begin position="481"/>
        <end position="501"/>
    </location>
</feature>
<dbReference type="InterPro" id="IPR018456">
    <property type="entry name" value="PTR2_symporter_CS"/>
</dbReference>
<feature type="domain" description="Major facilitator superfamily (MFS) profile" evidence="11">
    <location>
        <begin position="53"/>
        <end position="507"/>
    </location>
</feature>
<name>A0ABQ0X576_9MICC</name>
<dbReference type="Pfam" id="PF00854">
    <property type="entry name" value="PTR2"/>
    <property type="match status" value="1"/>
</dbReference>
<evidence type="ECO:0000256" key="1">
    <source>
        <dbReference type="ARBA" id="ARBA00004651"/>
    </source>
</evidence>
<keyword evidence="6 10" id="KW-1133">Transmembrane helix</keyword>
<feature type="transmembrane region" description="Helical" evidence="10">
    <location>
        <begin position="62"/>
        <end position="79"/>
    </location>
</feature>
<dbReference type="PANTHER" id="PTHR23517">
    <property type="entry name" value="RESISTANCE PROTEIN MDTM, PUTATIVE-RELATED-RELATED"/>
    <property type="match status" value="1"/>
</dbReference>
<dbReference type="EMBL" id="BJZR01000023">
    <property type="protein sequence ID" value="GEO91843.1"/>
    <property type="molecule type" value="Genomic_DNA"/>
</dbReference>
<evidence type="ECO:0000259" key="11">
    <source>
        <dbReference type="PROSITE" id="PS50850"/>
    </source>
</evidence>
<feature type="transmembrane region" description="Helical" evidence="10">
    <location>
        <begin position="210"/>
        <end position="230"/>
    </location>
</feature>
<dbReference type="PANTHER" id="PTHR23517:SF15">
    <property type="entry name" value="PROTON-DEPENDENT OLIGOPEPTIDE FAMILY TRANSPORT PROTEIN"/>
    <property type="match status" value="1"/>
</dbReference>
<feature type="transmembrane region" description="Helical" evidence="10">
    <location>
        <begin position="251"/>
        <end position="273"/>
    </location>
</feature>
<feature type="transmembrane region" description="Helical" evidence="10">
    <location>
        <begin position="452"/>
        <end position="475"/>
    </location>
</feature>
<feature type="transmembrane region" description="Helical" evidence="10">
    <location>
        <begin position="360"/>
        <end position="379"/>
    </location>
</feature>
<feature type="transmembrane region" description="Helical" evidence="10">
    <location>
        <begin position="279"/>
        <end position="299"/>
    </location>
</feature>
<evidence type="ECO:0000256" key="7">
    <source>
        <dbReference type="ARBA" id="ARBA00023136"/>
    </source>
</evidence>
<dbReference type="InterPro" id="IPR000109">
    <property type="entry name" value="POT_fam"/>
</dbReference>
<dbReference type="SUPFAM" id="SSF103473">
    <property type="entry name" value="MFS general substrate transporter"/>
    <property type="match status" value="2"/>
</dbReference>
<feature type="transmembrane region" description="Helical" evidence="10">
    <location>
        <begin position="319"/>
        <end position="340"/>
    </location>
</feature>
<dbReference type="PROSITE" id="PS50850">
    <property type="entry name" value="MFS"/>
    <property type="match status" value="1"/>
</dbReference>
<evidence type="ECO:0000256" key="9">
    <source>
        <dbReference type="SAM" id="MobiDB-lite"/>
    </source>
</evidence>
<evidence type="ECO:0000256" key="10">
    <source>
        <dbReference type="SAM" id="Phobius"/>
    </source>
</evidence>
<evidence type="ECO:0000256" key="3">
    <source>
        <dbReference type="ARBA" id="ARBA00022448"/>
    </source>
</evidence>
<evidence type="ECO:0000256" key="2">
    <source>
        <dbReference type="ARBA" id="ARBA00005982"/>
    </source>
</evidence>
<gene>
    <name evidence="12" type="ORF">KFL01_11490</name>
</gene>
<evidence type="ECO:0000256" key="4">
    <source>
        <dbReference type="ARBA" id="ARBA00022475"/>
    </source>
</evidence>
<dbReference type="InterPro" id="IPR036259">
    <property type="entry name" value="MFS_trans_sf"/>
</dbReference>
<dbReference type="InterPro" id="IPR020846">
    <property type="entry name" value="MFS_dom"/>
</dbReference>
<organism evidence="12 13">
    <name type="scientific">Kocuria flava</name>
    <dbReference type="NCBI Taxonomy" id="446860"/>
    <lineage>
        <taxon>Bacteria</taxon>
        <taxon>Bacillati</taxon>
        <taxon>Actinomycetota</taxon>
        <taxon>Actinomycetes</taxon>
        <taxon>Micrococcales</taxon>
        <taxon>Micrococcaceae</taxon>
        <taxon>Kocuria</taxon>
    </lineage>
</organism>
<keyword evidence="3 8" id="KW-0813">Transport</keyword>
<keyword evidence="5 8" id="KW-0812">Transmembrane</keyword>
<dbReference type="InterPro" id="IPR050171">
    <property type="entry name" value="MFS_Transporters"/>
</dbReference>
<dbReference type="InterPro" id="IPR005279">
    <property type="entry name" value="Dipep/tripep_permease"/>
</dbReference>
<dbReference type="NCBIfam" id="TIGR00924">
    <property type="entry name" value="yjdL_sub1_fam"/>
    <property type="match status" value="1"/>
</dbReference>
<accession>A0ABQ0X576</accession>
<evidence type="ECO:0000256" key="8">
    <source>
        <dbReference type="RuleBase" id="RU003755"/>
    </source>
</evidence>
<keyword evidence="7 10" id="KW-0472">Membrane</keyword>
<feature type="transmembrane region" description="Helical" evidence="10">
    <location>
        <begin position="416"/>
        <end position="440"/>
    </location>
</feature>
<keyword evidence="13" id="KW-1185">Reference proteome</keyword>
<evidence type="ECO:0000313" key="13">
    <source>
        <dbReference type="Proteomes" id="UP000321155"/>
    </source>
</evidence>
<sequence>MVPMTQHTPRGTDGATSAGAPLPGTVPTRDGDPGSPAPTGPTFFGQPRMLANLFSVETWERFSFYGMQGIVLLYMYFTAAEGGLGIDQATAAGIVGAYGGAVYLFAIVGGWVADRVLGSERTMFLSGVLIMAGHVSLALLPGVAGLAVGLILIAVGSGGLKTTITNLVGSLYDRRDPRRDAGFSIFYMGVNIGGLLGPLLTGWAQQTWGFHLGFGLAAIGMALGLTQYALNRRNLPDEVHHVPNPLPRSEYGKWIGIAAAGLGVVVVAVLTGVLNAGNLADVVVVVILVAAVALFAILLTSSKVDDDERSRVRSFIPMFIGSAAFFALFQQQFTVVTIYSDTRLDRTLGDWTMPISWVQSFNPFFIILLAPVFAALWTRLGARQPATPTKFGLGIVLMGSAFLVFLPMVGVSAVPVLWIALILLVATLGELMVSPVGLSLSTKLAPRSYPVLMVALNYLSVALGTALSGSLAGFYSEQAESAYFGTLGAVTIGIGVLLLVVARPVTRAMRGVR</sequence>
<feature type="transmembrane region" description="Helical" evidence="10">
    <location>
        <begin position="91"/>
        <end position="112"/>
    </location>
</feature>
<feature type="transmembrane region" description="Helical" evidence="10">
    <location>
        <begin position="391"/>
        <end position="410"/>
    </location>
</feature>
<evidence type="ECO:0000256" key="5">
    <source>
        <dbReference type="ARBA" id="ARBA00022692"/>
    </source>
</evidence>
<evidence type="ECO:0000256" key="6">
    <source>
        <dbReference type="ARBA" id="ARBA00022989"/>
    </source>
</evidence>
<dbReference type="PROSITE" id="PS01023">
    <property type="entry name" value="PTR2_2"/>
    <property type="match status" value="1"/>
</dbReference>
<protein>
    <submittedName>
        <fullName evidence="12">MFS transporter</fullName>
    </submittedName>
</protein>
<reference evidence="12 13" key="1">
    <citation type="submission" date="2019-07" db="EMBL/GenBank/DDBJ databases">
        <title>Whole genome shotgun sequence of Kocuria flava NBRC 107626.</title>
        <authorList>
            <person name="Hosoyama A."/>
            <person name="Uohara A."/>
            <person name="Ohji S."/>
            <person name="Ichikawa N."/>
        </authorList>
    </citation>
    <scope>NUCLEOTIDE SEQUENCE [LARGE SCALE GENOMIC DNA]</scope>
    <source>
        <strain evidence="12 13">NBRC 107626</strain>
    </source>
</reference>
<comment type="caution">
    <text evidence="12">The sequence shown here is derived from an EMBL/GenBank/DDBJ whole genome shotgun (WGS) entry which is preliminary data.</text>
</comment>
<dbReference type="Gene3D" id="1.20.1250.20">
    <property type="entry name" value="MFS general substrate transporter like domains"/>
    <property type="match status" value="1"/>
</dbReference>
<dbReference type="Proteomes" id="UP000321155">
    <property type="component" value="Unassembled WGS sequence"/>
</dbReference>
<comment type="similarity">
    <text evidence="2 8">Belongs to the major facilitator superfamily. Proton-dependent oligopeptide transporter (POT/PTR) (TC 2.A.17) family.</text>
</comment>
<proteinExistence type="inferred from homology"/>
<comment type="subcellular location">
    <subcellularLocation>
        <location evidence="1">Cell membrane</location>
        <topology evidence="1">Multi-pass membrane protein</topology>
    </subcellularLocation>
    <subcellularLocation>
        <location evidence="8">Membrane</location>
        <topology evidence="8">Multi-pass membrane protein</topology>
    </subcellularLocation>
</comment>
<feature type="region of interest" description="Disordered" evidence="9">
    <location>
        <begin position="1"/>
        <end position="41"/>
    </location>
</feature>